<evidence type="ECO:0000256" key="6">
    <source>
        <dbReference type="ARBA" id="ARBA00023063"/>
    </source>
</evidence>
<keyword evidence="4" id="KW-0408">Iron</keyword>
<name>A0A7V2T2C3_LEUMU</name>
<evidence type="ECO:0000259" key="7">
    <source>
        <dbReference type="PROSITE" id="PS51296"/>
    </source>
</evidence>
<dbReference type="PANTHER" id="PTHR21496">
    <property type="entry name" value="FERREDOXIN-RELATED"/>
    <property type="match status" value="1"/>
</dbReference>
<evidence type="ECO:0000256" key="3">
    <source>
        <dbReference type="ARBA" id="ARBA00023002"/>
    </source>
</evidence>
<dbReference type="CDD" id="cd03530">
    <property type="entry name" value="Rieske_NirD_small_Bacillus"/>
    <property type="match status" value="1"/>
</dbReference>
<protein>
    <submittedName>
        <fullName evidence="8">Nitrite reductase small subunit NirD</fullName>
    </submittedName>
</protein>
<evidence type="ECO:0000256" key="4">
    <source>
        <dbReference type="ARBA" id="ARBA00023004"/>
    </source>
</evidence>
<sequence length="104" mass="11455">MNDWMQVAKLEEIPALGARTIKTDTMTIAVFRNSNDQIFALKDECPHKKGPLSQGIVHGTTVTCPLHNWKVSLENGEAIAPDEGCTNVFETKVEAGIVYINIQT</sequence>
<dbReference type="PROSITE" id="PS51296">
    <property type="entry name" value="RIESKE"/>
    <property type="match status" value="1"/>
</dbReference>
<keyword evidence="1" id="KW-0001">2Fe-2S</keyword>
<dbReference type="EMBL" id="DRMS01000194">
    <property type="protein sequence ID" value="HFC92169.1"/>
    <property type="molecule type" value="Genomic_DNA"/>
</dbReference>
<reference evidence="8" key="1">
    <citation type="journal article" date="2020" name="mSystems">
        <title>Genome- and Community-Level Interaction Insights into Carbon Utilization and Element Cycling Functions of Hydrothermarchaeota in Hydrothermal Sediment.</title>
        <authorList>
            <person name="Zhou Z."/>
            <person name="Liu Y."/>
            <person name="Xu W."/>
            <person name="Pan J."/>
            <person name="Luo Z.H."/>
            <person name="Li M."/>
        </authorList>
    </citation>
    <scope>NUCLEOTIDE SEQUENCE [LARGE SCALE GENOMIC DNA]</scope>
    <source>
        <strain evidence="8">HyVt-493</strain>
    </source>
</reference>
<evidence type="ECO:0000256" key="5">
    <source>
        <dbReference type="ARBA" id="ARBA00023014"/>
    </source>
</evidence>
<evidence type="ECO:0000256" key="1">
    <source>
        <dbReference type="ARBA" id="ARBA00022714"/>
    </source>
</evidence>
<keyword evidence="2" id="KW-0479">Metal-binding</keyword>
<accession>A0A7V2T2C3</accession>
<dbReference type="GO" id="GO:0051537">
    <property type="term" value="F:2 iron, 2 sulfur cluster binding"/>
    <property type="evidence" value="ECO:0007669"/>
    <property type="project" value="UniProtKB-KW"/>
</dbReference>
<keyword evidence="3" id="KW-0560">Oxidoreductase</keyword>
<dbReference type="AlphaFoldDB" id="A0A7V2T2C3"/>
<dbReference type="Pfam" id="PF13806">
    <property type="entry name" value="Rieske_2"/>
    <property type="match status" value="1"/>
</dbReference>
<organism evidence="8">
    <name type="scientific">Leucothrix mucor</name>
    <dbReference type="NCBI Taxonomy" id="45248"/>
    <lineage>
        <taxon>Bacteria</taxon>
        <taxon>Pseudomonadati</taxon>
        <taxon>Pseudomonadota</taxon>
        <taxon>Gammaproteobacteria</taxon>
        <taxon>Thiotrichales</taxon>
        <taxon>Thiotrichaceae</taxon>
        <taxon>Leucothrix</taxon>
    </lineage>
</organism>
<proteinExistence type="predicted"/>
<evidence type="ECO:0000313" key="8">
    <source>
        <dbReference type="EMBL" id="HFC92169.1"/>
    </source>
</evidence>
<dbReference type="NCBIfam" id="TIGR02378">
    <property type="entry name" value="nirD_assim_sml"/>
    <property type="match status" value="1"/>
</dbReference>
<gene>
    <name evidence="8" type="primary">nirD</name>
    <name evidence="8" type="ORF">ENJ51_05085</name>
</gene>
<dbReference type="Proteomes" id="UP000885750">
    <property type="component" value="Unassembled WGS sequence"/>
</dbReference>
<dbReference type="SUPFAM" id="SSF50022">
    <property type="entry name" value="ISP domain"/>
    <property type="match status" value="1"/>
</dbReference>
<dbReference type="GO" id="GO:0042128">
    <property type="term" value="P:nitrate assimilation"/>
    <property type="evidence" value="ECO:0007669"/>
    <property type="project" value="UniProtKB-KW"/>
</dbReference>
<dbReference type="InterPro" id="IPR036922">
    <property type="entry name" value="Rieske_2Fe-2S_sf"/>
</dbReference>
<keyword evidence="5" id="KW-0411">Iron-sulfur</keyword>
<keyword evidence="6" id="KW-0534">Nitrate assimilation</keyword>
<dbReference type="GO" id="GO:0008942">
    <property type="term" value="F:nitrite reductase [NAD(P)H] activity"/>
    <property type="evidence" value="ECO:0007669"/>
    <property type="project" value="InterPro"/>
</dbReference>
<dbReference type="InterPro" id="IPR012748">
    <property type="entry name" value="Rieske-like_NirD"/>
</dbReference>
<dbReference type="PANTHER" id="PTHR21496:SF23">
    <property type="entry name" value="3-PHENYLPROPIONATE_CINNAMIC ACID DIOXYGENASE FERREDOXIN SUBUNIT"/>
    <property type="match status" value="1"/>
</dbReference>
<feature type="domain" description="Rieske" evidence="7">
    <location>
        <begin position="4"/>
        <end position="100"/>
    </location>
</feature>
<dbReference type="InterPro" id="IPR017941">
    <property type="entry name" value="Rieske_2Fe-2S"/>
</dbReference>
<comment type="caution">
    <text evidence="8">The sequence shown here is derived from an EMBL/GenBank/DDBJ whole genome shotgun (WGS) entry which is preliminary data.</text>
</comment>
<dbReference type="GO" id="GO:0046872">
    <property type="term" value="F:metal ion binding"/>
    <property type="evidence" value="ECO:0007669"/>
    <property type="project" value="UniProtKB-KW"/>
</dbReference>
<dbReference type="Gene3D" id="2.102.10.10">
    <property type="entry name" value="Rieske [2Fe-2S] iron-sulphur domain"/>
    <property type="match status" value="1"/>
</dbReference>
<evidence type="ECO:0000256" key="2">
    <source>
        <dbReference type="ARBA" id="ARBA00022723"/>
    </source>
</evidence>